<keyword evidence="2" id="KW-1185">Reference proteome</keyword>
<organism evidence="1 2">
    <name type="scientific">Trema orientale</name>
    <name type="common">Charcoal tree</name>
    <name type="synonym">Celtis orientalis</name>
    <dbReference type="NCBI Taxonomy" id="63057"/>
    <lineage>
        <taxon>Eukaryota</taxon>
        <taxon>Viridiplantae</taxon>
        <taxon>Streptophyta</taxon>
        <taxon>Embryophyta</taxon>
        <taxon>Tracheophyta</taxon>
        <taxon>Spermatophyta</taxon>
        <taxon>Magnoliopsida</taxon>
        <taxon>eudicotyledons</taxon>
        <taxon>Gunneridae</taxon>
        <taxon>Pentapetalae</taxon>
        <taxon>rosids</taxon>
        <taxon>fabids</taxon>
        <taxon>Rosales</taxon>
        <taxon>Cannabaceae</taxon>
        <taxon>Trema</taxon>
    </lineage>
</organism>
<comment type="caution">
    <text evidence="1">The sequence shown here is derived from an EMBL/GenBank/DDBJ whole genome shotgun (WGS) entry which is preliminary data.</text>
</comment>
<sequence length="109" mass="12654">MQFQQRLMGAKHVFNIISSRFSTLFFDPFSSSITIEQVSLRPDRKLEAYFTSFCEELSCYCLVWKQGKPYSSISAFFSWNVPSKTSHCSLYPARAVAVDVNFLAFWLIR</sequence>
<evidence type="ECO:0000313" key="2">
    <source>
        <dbReference type="Proteomes" id="UP000237000"/>
    </source>
</evidence>
<reference evidence="2" key="1">
    <citation type="submission" date="2016-06" db="EMBL/GenBank/DDBJ databases">
        <title>Parallel loss of symbiosis genes in relatives of nitrogen-fixing non-legume Parasponia.</title>
        <authorList>
            <person name="Van Velzen R."/>
            <person name="Holmer R."/>
            <person name="Bu F."/>
            <person name="Rutten L."/>
            <person name="Van Zeijl A."/>
            <person name="Liu W."/>
            <person name="Santuari L."/>
            <person name="Cao Q."/>
            <person name="Sharma T."/>
            <person name="Shen D."/>
            <person name="Roswanjaya Y."/>
            <person name="Wardhani T."/>
            <person name="Kalhor M.S."/>
            <person name="Jansen J."/>
            <person name="Van den Hoogen J."/>
            <person name="Gungor B."/>
            <person name="Hartog M."/>
            <person name="Hontelez J."/>
            <person name="Verver J."/>
            <person name="Yang W.-C."/>
            <person name="Schijlen E."/>
            <person name="Repin R."/>
            <person name="Schilthuizen M."/>
            <person name="Schranz E."/>
            <person name="Heidstra R."/>
            <person name="Miyata K."/>
            <person name="Fedorova E."/>
            <person name="Kohlen W."/>
            <person name="Bisseling T."/>
            <person name="Smit S."/>
            <person name="Geurts R."/>
        </authorList>
    </citation>
    <scope>NUCLEOTIDE SEQUENCE [LARGE SCALE GENOMIC DNA]</scope>
    <source>
        <strain evidence="2">cv. RG33-2</strain>
    </source>
</reference>
<dbReference type="InParanoid" id="A0A2P5FI90"/>
<dbReference type="AlphaFoldDB" id="A0A2P5FI90"/>
<protein>
    <submittedName>
        <fullName evidence="1">Uncharacterized protein</fullName>
    </submittedName>
</protein>
<evidence type="ECO:0000313" key="1">
    <source>
        <dbReference type="EMBL" id="PON97486.1"/>
    </source>
</evidence>
<accession>A0A2P5FI90</accession>
<proteinExistence type="predicted"/>
<dbReference type="EMBL" id="JXTC01000031">
    <property type="protein sequence ID" value="PON97486.1"/>
    <property type="molecule type" value="Genomic_DNA"/>
</dbReference>
<name>A0A2P5FI90_TREOI</name>
<gene>
    <name evidence="1" type="ORF">TorRG33x02_066880</name>
</gene>
<dbReference type="Proteomes" id="UP000237000">
    <property type="component" value="Unassembled WGS sequence"/>
</dbReference>